<dbReference type="InterPro" id="IPR051684">
    <property type="entry name" value="Electron_Trans/Redox"/>
</dbReference>
<evidence type="ECO:0000256" key="5">
    <source>
        <dbReference type="ARBA" id="ARBA00023004"/>
    </source>
</evidence>
<dbReference type="PROSITE" id="PS00198">
    <property type="entry name" value="4FE4S_FER_1"/>
    <property type="match status" value="1"/>
</dbReference>
<name>A0A432Z3A5_9GAMM</name>
<keyword evidence="3" id="KW-0479">Metal-binding</keyword>
<dbReference type="Pfam" id="PF11614">
    <property type="entry name" value="FixG_C"/>
    <property type="match status" value="1"/>
</dbReference>
<dbReference type="GO" id="GO:0046872">
    <property type="term" value="F:metal ion binding"/>
    <property type="evidence" value="ECO:0007669"/>
    <property type="project" value="UniProtKB-KW"/>
</dbReference>
<keyword evidence="6" id="KW-0411">Iron-sulfur</keyword>
<dbReference type="Gene3D" id="2.60.40.10">
    <property type="entry name" value="Immunoglobulins"/>
    <property type="match status" value="1"/>
</dbReference>
<keyword evidence="4" id="KW-0249">Electron transport</keyword>
<dbReference type="InterPro" id="IPR032879">
    <property type="entry name" value="FixG_C"/>
</dbReference>
<protein>
    <submittedName>
        <fullName evidence="9">Cytochrome c oxidase accessory protein CcoG</fullName>
    </submittedName>
</protein>
<dbReference type="EMBL" id="PIQE01000002">
    <property type="protein sequence ID" value="RUO72378.1"/>
    <property type="molecule type" value="Genomic_DNA"/>
</dbReference>
<evidence type="ECO:0000256" key="3">
    <source>
        <dbReference type="ARBA" id="ARBA00022723"/>
    </source>
</evidence>
<dbReference type="InterPro" id="IPR014116">
    <property type="entry name" value="Cyt_c_oxidase_cbb3_FixG"/>
</dbReference>
<evidence type="ECO:0000313" key="10">
    <source>
        <dbReference type="Proteomes" id="UP000287022"/>
    </source>
</evidence>
<dbReference type="PROSITE" id="PS51379">
    <property type="entry name" value="4FE4S_FER_2"/>
    <property type="match status" value="1"/>
</dbReference>
<feature type="transmembrane region" description="Helical" evidence="7">
    <location>
        <begin position="189"/>
        <end position="210"/>
    </location>
</feature>
<keyword evidence="5" id="KW-0408">Iron</keyword>
<keyword evidence="7" id="KW-0812">Transmembrane</keyword>
<feature type="domain" description="4Fe-4S ferredoxin-type" evidence="8">
    <location>
        <begin position="252"/>
        <end position="283"/>
    </location>
</feature>
<dbReference type="GO" id="GO:0051539">
    <property type="term" value="F:4 iron, 4 sulfur cluster binding"/>
    <property type="evidence" value="ECO:0007669"/>
    <property type="project" value="UniProtKB-KW"/>
</dbReference>
<dbReference type="Pfam" id="PF13746">
    <property type="entry name" value="Fer4_18"/>
    <property type="match status" value="1"/>
</dbReference>
<keyword evidence="7" id="KW-1133">Transmembrane helix</keyword>
<dbReference type="Gene3D" id="1.10.1060.10">
    <property type="entry name" value="Alpha-helical ferredoxin"/>
    <property type="match status" value="1"/>
</dbReference>
<comment type="caution">
    <text evidence="9">The sequence shown here is derived from an EMBL/GenBank/DDBJ whole genome shotgun (WGS) entry which is preliminary data.</text>
</comment>
<evidence type="ECO:0000256" key="7">
    <source>
        <dbReference type="SAM" id="Phobius"/>
    </source>
</evidence>
<reference evidence="10" key="1">
    <citation type="journal article" date="2018" name="Front. Microbiol.">
        <title>Genome-Based Analysis Reveals the Taxonomy and Diversity of the Family Idiomarinaceae.</title>
        <authorList>
            <person name="Liu Y."/>
            <person name="Lai Q."/>
            <person name="Shao Z."/>
        </authorList>
    </citation>
    <scope>NUCLEOTIDE SEQUENCE [LARGE SCALE GENOMIC DNA]</scope>
    <source>
        <strain evidence="10">c121</strain>
    </source>
</reference>
<organism evidence="9 10">
    <name type="scientific">Pseudidiomarina sediminum</name>
    <dbReference type="NCBI Taxonomy" id="431675"/>
    <lineage>
        <taxon>Bacteria</taxon>
        <taxon>Pseudomonadati</taxon>
        <taxon>Pseudomonadota</taxon>
        <taxon>Gammaproteobacteria</taxon>
        <taxon>Alteromonadales</taxon>
        <taxon>Idiomarinaceae</taxon>
        <taxon>Pseudidiomarina</taxon>
    </lineage>
</organism>
<dbReference type="InterPro" id="IPR013783">
    <property type="entry name" value="Ig-like_fold"/>
</dbReference>
<keyword evidence="2" id="KW-0004">4Fe-4S</keyword>
<accession>A0A432Z3A5</accession>
<dbReference type="PANTHER" id="PTHR30176:SF3">
    <property type="entry name" value="FERREDOXIN-TYPE PROTEIN NAPH"/>
    <property type="match status" value="1"/>
</dbReference>
<evidence type="ECO:0000256" key="1">
    <source>
        <dbReference type="ARBA" id="ARBA00022448"/>
    </source>
</evidence>
<dbReference type="PANTHER" id="PTHR30176">
    <property type="entry name" value="FERREDOXIN-TYPE PROTEIN NAPH"/>
    <property type="match status" value="1"/>
</dbReference>
<dbReference type="STRING" id="1122124.GCA_000423165_01670"/>
<feature type="transmembrane region" description="Helical" evidence="7">
    <location>
        <begin position="160"/>
        <end position="177"/>
    </location>
</feature>
<feature type="transmembrane region" description="Helical" evidence="7">
    <location>
        <begin position="80"/>
        <end position="102"/>
    </location>
</feature>
<gene>
    <name evidence="9" type="primary">ccoG</name>
    <name evidence="9" type="ORF">CWI80_07390</name>
</gene>
<dbReference type="SUPFAM" id="SSF54862">
    <property type="entry name" value="4Fe-4S ferredoxins"/>
    <property type="match status" value="1"/>
</dbReference>
<dbReference type="InterPro" id="IPR017900">
    <property type="entry name" value="4Fe4S_Fe_S_CS"/>
</dbReference>
<dbReference type="AlphaFoldDB" id="A0A432Z3A5"/>
<evidence type="ECO:0000256" key="2">
    <source>
        <dbReference type="ARBA" id="ARBA00022485"/>
    </source>
</evidence>
<evidence type="ECO:0000313" key="9">
    <source>
        <dbReference type="EMBL" id="RUO72378.1"/>
    </source>
</evidence>
<evidence type="ECO:0000256" key="6">
    <source>
        <dbReference type="ARBA" id="ARBA00023014"/>
    </source>
</evidence>
<feature type="transmembrane region" description="Helical" evidence="7">
    <location>
        <begin position="325"/>
        <end position="346"/>
    </location>
</feature>
<dbReference type="InterPro" id="IPR009051">
    <property type="entry name" value="Helical_ferredxn"/>
</dbReference>
<dbReference type="NCBIfam" id="TIGR02745">
    <property type="entry name" value="ccoG_rdxA_fixG"/>
    <property type="match status" value="1"/>
</dbReference>
<proteinExistence type="predicted"/>
<sequence length="457" mass="51965">MSCAVKSNRIAEKDIIFKTGNSVGKIYIKEEKGRYQQRRRWLNVVLFILFLGFPMLQYQGEQAILFDVSGQTLRLFSLTLFPQDLLVFALLFIFAAFVLFFVTTYYGRVWCGFTCPQTVWTLLFNWVERRIEGTHHQSRALDKGAWTFAKLLKKLAKHTIWVAIALGTATSFMAYFVPVKELYQQLFSLNLSAVISGWVIVLALCTYLNAGWLREKMCQHMCPYARFQSAMFGATTRLVTYNTERGEQRGPRKRNSNPEGLGDCVDCQLCVQVCPVGIDIRDGLQYECINCGLCVDACDPVMERFGYAKGLIRFQSSSGEKPAKVVRWGYGLMAAVTIIASLWWALSWQNFEVNIIRDRQALSRINALGQVENTYTIKLLNKATYAQVFELELVDGDGLQMLGAQPFTVPAGALHHQVVTVVAVTKPEQRMSDLRLRIFAHESEQTETKTTLFYSNL</sequence>
<keyword evidence="10" id="KW-1185">Reference proteome</keyword>
<dbReference type="Pfam" id="PF12801">
    <property type="entry name" value="Fer4_5"/>
    <property type="match status" value="1"/>
</dbReference>
<keyword evidence="1" id="KW-0813">Transport</keyword>
<dbReference type="Proteomes" id="UP000287022">
    <property type="component" value="Unassembled WGS sequence"/>
</dbReference>
<evidence type="ECO:0000259" key="8">
    <source>
        <dbReference type="PROSITE" id="PS51379"/>
    </source>
</evidence>
<dbReference type="GO" id="GO:0005886">
    <property type="term" value="C:plasma membrane"/>
    <property type="evidence" value="ECO:0007669"/>
    <property type="project" value="TreeGrafter"/>
</dbReference>
<feature type="transmembrane region" description="Helical" evidence="7">
    <location>
        <begin position="41"/>
        <end position="60"/>
    </location>
</feature>
<keyword evidence="7" id="KW-0472">Membrane</keyword>
<evidence type="ECO:0000256" key="4">
    <source>
        <dbReference type="ARBA" id="ARBA00022982"/>
    </source>
</evidence>
<dbReference type="InterPro" id="IPR017896">
    <property type="entry name" value="4Fe4S_Fe-S-bd"/>
</dbReference>